<evidence type="ECO:0000313" key="9">
    <source>
        <dbReference type="EMBL" id="CAP64887.1"/>
    </source>
</evidence>
<feature type="transmembrane region" description="Helical" evidence="7">
    <location>
        <begin position="260"/>
        <end position="278"/>
    </location>
</feature>
<dbReference type="RefSeq" id="XP_001904980.1">
    <property type="nucleotide sequence ID" value="XM_001904945.1"/>
</dbReference>
<feature type="transmembrane region" description="Helical" evidence="7">
    <location>
        <begin position="298"/>
        <end position="318"/>
    </location>
</feature>
<feature type="compositionally biased region" description="Low complexity" evidence="6">
    <location>
        <begin position="365"/>
        <end position="374"/>
    </location>
</feature>
<feature type="compositionally biased region" description="Polar residues" evidence="6">
    <location>
        <begin position="340"/>
        <end position="358"/>
    </location>
</feature>
<dbReference type="GO" id="GO:0016020">
    <property type="term" value="C:membrane"/>
    <property type="evidence" value="ECO:0007669"/>
    <property type="project" value="UniProtKB-SubCell"/>
</dbReference>
<evidence type="ECO:0000259" key="8">
    <source>
        <dbReference type="Pfam" id="PF20684"/>
    </source>
</evidence>
<evidence type="ECO:0000256" key="6">
    <source>
        <dbReference type="SAM" id="MobiDB-lite"/>
    </source>
</evidence>
<comment type="subcellular location">
    <subcellularLocation>
        <location evidence="1">Membrane</location>
        <topology evidence="1">Multi-pass membrane protein</topology>
    </subcellularLocation>
</comment>
<feature type="transmembrane region" description="Helical" evidence="7">
    <location>
        <begin position="110"/>
        <end position="127"/>
    </location>
</feature>
<dbReference type="Pfam" id="PF20684">
    <property type="entry name" value="Fung_rhodopsin"/>
    <property type="match status" value="1"/>
</dbReference>
<feature type="transmembrane region" description="Helical" evidence="7">
    <location>
        <begin position="228"/>
        <end position="248"/>
    </location>
</feature>
<dbReference type="PANTHER" id="PTHR33048:SF42">
    <property type="entry name" value="INTEGRAL MEMBRANE PROTEIN"/>
    <property type="match status" value="1"/>
</dbReference>
<dbReference type="InterPro" id="IPR052337">
    <property type="entry name" value="SAT4-like"/>
</dbReference>
<gene>
    <name evidence="9" type="ORF">PODANS_5_4290</name>
</gene>
<dbReference type="EMBL" id="CU633866">
    <property type="protein sequence ID" value="CAP64887.1"/>
    <property type="molecule type" value="Genomic_DNA"/>
</dbReference>
<dbReference type="InterPro" id="IPR049326">
    <property type="entry name" value="Rhodopsin_dom_fungi"/>
</dbReference>
<evidence type="ECO:0000256" key="7">
    <source>
        <dbReference type="SAM" id="Phobius"/>
    </source>
</evidence>
<evidence type="ECO:0000256" key="1">
    <source>
        <dbReference type="ARBA" id="ARBA00004141"/>
    </source>
</evidence>
<feature type="region of interest" description="Disordered" evidence="6">
    <location>
        <begin position="15"/>
        <end position="34"/>
    </location>
</feature>
<dbReference type="KEGG" id="pan:PODANSg2002"/>
<sequence>MSHFTATITTTDLTSYSHEPTTTHGSTKVARGEAETPGFKVKQTVDYGHQINFTIWFLTALSAAFLALRVYSKSLRHRGLWWDDHVLIASWVSGVLSYPLPSSYLTMPQIALALSCAFVSVSVTYGFGRSLSLFNFKNLNIYLLYCNLAGTFSILAACWSKTSFAITILRISNGWMKWLVWFIIVTVNLSLGVAIALTWGQCTPIAKIWQPNLEGSCWSKHYQVRYNIFTAIYSGAMDIVLALLPWRIIWKLTMNKKEKFGVLVAMSMGVFAGVTSIIKITQLPSISDASFTESTTQLAILAAAEGAITIVAASIPILRALLKHNGPPPGPAEFYHDIYTGSSNAQGTGRSSTVISSQGHRRNESSWSRASRVSSNKETNVGGSSGRPGSRSGSVIRLSRLSRFSGFSAGMFNPNGYPSGSRGSSIRGSMSRSRSRIRSRNQSTNSFGSVEAGDEFEPPPGKIIQTEEVSVEYEVNDRMGMPSVPLPNRLMPDDLPDLPMPAAVQMTTAEVQGQTLHHYHQRMDSVPSDRQWMGAAGRIV</sequence>
<dbReference type="OrthoDB" id="5417887at2759"/>
<dbReference type="HOGENOM" id="CLU_028200_3_0_1"/>
<comment type="similarity">
    <text evidence="5">Belongs to the SAT4 family.</text>
</comment>
<feature type="domain" description="Rhodopsin" evidence="8">
    <location>
        <begin position="68"/>
        <end position="323"/>
    </location>
</feature>
<evidence type="ECO:0000256" key="4">
    <source>
        <dbReference type="ARBA" id="ARBA00023136"/>
    </source>
</evidence>
<name>B2ALP9_PODAN</name>
<organism evidence="9">
    <name type="scientific">Podospora anserina (strain S / ATCC MYA-4624 / DSM 980 / FGSC 10383)</name>
    <name type="common">Pleurage anserina</name>
    <dbReference type="NCBI Taxonomy" id="515849"/>
    <lineage>
        <taxon>Eukaryota</taxon>
        <taxon>Fungi</taxon>
        <taxon>Dikarya</taxon>
        <taxon>Ascomycota</taxon>
        <taxon>Pezizomycotina</taxon>
        <taxon>Sordariomycetes</taxon>
        <taxon>Sordariomycetidae</taxon>
        <taxon>Sordariales</taxon>
        <taxon>Podosporaceae</taxon>
        <taxon>Podospora</taxon>
        <taxon>Podospora anserina</taxon>
    </lineage>
</organism>
<accession>B2ALP9</accession>
<reference evidence="9" key="2">
    <citation type="submission" date="2008-07" db="EMBL/GenBank/DDBJ databases">
        <authorList>
            <person name="Genoscope - CEA"/>
        </authorList>
    </citation>
    <scope>NUCLEOTIDE SEQUENCE</scope>
    <source>
        <strain evidence="9">S mat+</strain>
    </source>
</reference>
<proteinExistence type="inferred from homology"/>
<keyword evidence="2 7" id="KW-0812">Transmembrane</keyword>
<evidence type="ECO:0000256" key="3">
    <source>
        <dbReference type="ARBA" id="ARBA00022989"/>
    </source>
</evidence>
<dbReference type="VEuPathDB" id="FungiDB:PODANS_5_4290"/>
<feature type="transmembrane region" description="Helical" evidence="7">
    <location>
        <begin position="139"/>
        <end position="159"/>
    </location>
</feature>
<feature type="compositionally biased region" description="Polar residues" evidence="6">
    <location>
        <begin position="15"/>
        <end position="26"/>
    </location>
</feature>
<evidence type="ECO:0000256" key="5">
    <source>
        <dbReference type="ARBA" id="ARBA00038359"/>
    </source>
</evidence>
<feature type="region of interest" description="Disordered" evidence="6">
    <location>
        <begin position="409"/>
        <end position="461"/>
    </location>
</feature>
<feature type="compositionally biased region" description="Low complexity" evidence="6">
    <location>
        <begin position="419"/>
        <end position="432"/>
    </location>
</feature>
<reference evidence="9" key="1">
    <citation type="journal article" date="2008" name="Genome Biol.">
        <title>The genome sequence of the model ascomycete fungus Podospora anserina.</title>
        <authorList>
            <person name="Espagne E."/>
            <person name="Lespinet O."/>
            <person name="Malagnac F."/>
            <person name="Da Silva C."/>
            <person name="Jaillon O."/>
            <person name="Porcel B.M."/>
            <person name="Couloux A."/>
            <person name="Aury J.-M."/>
            <person name="Segurens B."/>
            <person name="Poulain J."/>
            <person name="Anthouard V."/>
            <person name="Grossetete S."/>
            <person name="Khalili H."/>
            <person name="Coppin E."/>
            <person name="Dequard-Chablat M."/>
            <person name="Picard M."/>
            <person name="Contamine V."/>
            <person name="Arnaise S."/>
            <person name="Bourdais A."/>
            <person name="Berteaux-Lecellier V."/>
            <person name="Gautheret D."/>
            <person name="de Vries R.P."/>
            <person name="Battaglia E."/>
            <person name="Coutinho P.M."/>
            <person name="Danchin E.G.J."/>
            <person name="Henrissat B."/>
            <person name="El Khoury R."/>
            <person name="Sainsard-Chanet A."/>
            <person name="Boivin A."/>
            <person name="Pinan-Lucarre B."/>
            <person name="Sellem C.H."/>
            <person name="Debuchy R."/>
            <person name="Wincker P."/>
            <person name="Weissenbach J."/>
            <person name="Silar P."/>
        </authorList>
    </citation>
    <scope>NUCLEOTIDE SEQUENCE [LARGE SCALE GENOMIC DNA]</scope>
    <source>
        <strain evidence="9">S mat+</strain>
    </source>
</reference>
<feature type="region of interest" description="Disordered" evidence="6">
    <location>
        <begin position="333"/>
        <end position="395"/>
    </location>
</feature>
<keyword evidence="3 7" id="KW-1133">Transmembrane helix</keyword>
<feature type="transmembrane region" description="Helical" evidence="7">
    <location>
        <begin position="53"/>
        <end position="71"/>
    </location>
</feature>
<dbReference type="PANTHER" id="PTHR33048">
    <property type="entry name" value="PTH11-LIKE INTEGRAL MEMBRANE PROTEIN (AFU_ORTHOLOGUE AFUA_5G11245)"/>
    <property type="match status" value="1"/>
</dbReference>
<protein>
    <submittedName>
        <fullName evidence="9">Podospora anserina S mat+ genomic DNA chromosome 5, supercontig 4</fullName>
    </submittedName>
</protein>
<feature type="transmembrane region" description="Helical" evidence="7">
    <location>
        <begin position="179"/>
        <end position="199"/>
    </location>
</feature>
<keyword evidence="4 7" id="KW-0472">Membrane</keyword>
<dbReference type="AlphaFoldDB" id="B2ALP9"/>
<evidence type="ECO:0000256" key="2">
    <source>
        <dbReference type="ARBA" id="ARBA00022692"/>
    </source>
</evidence>
<dbReference type="GeneID" id="6189065"/>